<dbReference type="Proteomes" id="UP000758603">
    <property type="component" value="Unassembled WGS sequence"/>
</dbReference>
<feature type="compositionally biased region" description="Basic and acidic residues" evidence="1">
    <location>
        <begin position="1"/>
        <end position="10"/>
    </location>
</feature>
<protein>
    <submittedName>
        <fullName evidence="2">Uncharacterized protein</fullName>
    </submittedName>
</protein>
<gene>
    <name evidence="2" type="ORF">BKA67DRAFT_584684</name>
</gene>
<evidence type="ECO:0000313" key="2">
    <source>
        <dbReference type="EMBL" id="KAH6645276.1"/>
    </source>
</evidence>
<evidence type="ECO:0000313" key="3">
    <source>
        <dbReference type="Proteomes" id="UP000758603"/>
    </source>
</evidence>
<dbReference type="AlphaFoldDB" id="A0A9P8UBE1"/>
<evidence type="ECO:0000256" key="1">
    <source>
        <dbReference type="SAM" id="MobiDB-lite"/>
    </source>
</evidence>
<dbReference type="EMBL" id="JAGPXC010000011">
    <property type="protein sequence ID" value="KAH6645276.1"/>
    <property type="molecule type" value="Genomic_DNA"/>
</dbReference>
<dbReference type="GeneID" id="70133048"/>
<reference evidence="2" key="1">
    <citation type="journal article" date="2021" name="Nat. Commun.">
        <title>Genetic determinants of endophytism in the Arabidopsis root mycobiome.</title>
        <authorList>
            <person name="Mesny F."/>
            <person name="Miyauchi S."/>
            <person name="Thiergart T."/>
            <person name="Pickel B."/>
            <person name="Atanasova L."/>
            <person name="Karlsson M."/>
            <person name="Huettel B."/>
            <person name="Barry K.W."/>
            <person name="Haridas S."/>
            <person name="Chen C."/>
            <person name="Bauer D."/>
            <person name="Andreopoulos W."/>
            <person name="Pangilinan J."/>
            <person name="LaButti K."/>
            <person name="Riley R."/>
            <person name="Lipzen A."/>
            <person name="Clum A."/>
            <person name="Drula E."/>
            <person name="Henrissat B."/>
            <person name="Kohler A."/>
            <person name="Grigoriev I.V."/>
            <person name="Martin F.M."/>
            <person name="Hacquard S."/>
        </authorList>
    </citation>
    <scope>NUCLEOTIDE SEQUENCE</scope>
    <source>
        <strain evidence="2">MPI-SDFR-AT-0073</strain>
    </source>
</reference>
<feature type="region of interest" description="Disordered" evidence="1">
    <location>
        <begin position="1"/>
        <end position="28"/>
    </location>
</feature>
<dbReference type="RefSeq" id="XP_045951790.1">
    <property type="nucleotide sequence ID" value="XM_046104157.1"/>
</dbReference>
<accession>A0A9P8UBE1</accession>
<keyword evidence="3" id="KW-1185">Reference proteome</keyword>
<sequence>MIEPVLDSHHARLNQPPTMPVETSPSSTWRQNIPLTASFKPHTSAITTQRLIKRLSPSTTKGSKVHGYSIM</sequence>
<proteinExistence type="predicted"/>
<name>A0A9P8UBE1_9PEZI</name>
<comment type="caution">
    <text evidence="2">The sequence shown here is derived from an EMBL/GenBank/DDBJ whole genome shotgun (WGS) entry which is preliminary data.</text>
</comment>
<organism evidence="2 3">
    <name type="scientific">Truncatella angustata</name>
    <dbReference type="NCBI Taxonomy" id="152316"/>
    <lineage>
        <taxon>Eukaryota</taxon>
        <taxon>Fungi</taxon>
        <taxon>Dikarya</taxon>
        <taxon>Ascomycota</taxon>
        <taxon>Pezizomycotina</taxon>
        <taxon>Sordariomycetes</taxon>
        <taxon>Xylariomycetidae</taxon>
        <taxon>Amphisphaeriales</taxon>
        <taxon>Sporocadaceae</taxon>
        <taxon>Truncatella</taxon>
    </lineage>
</organism>